<evidence type="ECO:0000313" key="3">
    <source>
        <dbReference type="Proteomes" id="UP001549099"/>
    </source>
</evidence>
<dbReference type="InterPro" id="IPR011335">
    <property type="entry name" value="Restrct_endonuc-II-like"/>
</dbReference>
<dbReference type="InterPro" id="IPR007560">
    <property type="entry name" value="Restrct_endonuc_IV_Mrr"/>
</dbReference>
<keyword evidence="3" id="KW-1185">Reference proteome</keyword>
<dbReference type="InterPro" id="IPR052906">
    <property type="entry name" value="Type_IV_Methyl-Rstrct_Enzyme"/>
</dbReference>
<dbReference type="Gene3D" id="3.40.1350.10">
    <property type="match status" value="1"/>
</dbReference>
<dbReference type="InterPro" id="IPR011856">
    <property type="entry name" value="tRNA_endonuc-like_dom_sf"/>
</dbReference>
<dbReference type="PANTHER" id="PTHR30015:SF7">
    <property type="entry name" value="TYPE IV METHYL-DIRECTED RESTRICTION ENZYME ECOKMRR"/>
    <property type="match status" value="1"/>
</dbReference>
<gene>
    <name evidence="2" type="ORF">ABID49_001415</name>
</gene>
<feature type="domain" description="Restriction endonuclease type IV Mrr" evidence="1">
    <location>
        <begin position="193"/>
        <end position="307"/>
    </location>
</feature>
<comment type="caution">
    <text evidence="2">The sequence shown here is derived from an EMBL/GenBank/DDBJ whole genome shotgun (WGS) entry which is preliminary data.</text>
</comment>
<dbReference type="SUPFAM" id="SSF52980">
    <property type="entry name" value="Restriction endonuclease-like"/>
    <property type="match status" value="1"/>
</dbReference>
<organism evidence="2 3">
    <name type="scientific">Bhargavaea ullalensis</name>
    <dbReference type="NCBI Taxonomy" id="1265685"/>
    <lineage>
        <taxon>Bacteria</taxon>
        <taxon>Bacillati</taxon>
        <taxon>Bacillota</taxon>
        <taxon>Bacilli</taxon>
        <taxon>Bacillales</taxon>
        <taxon>Caryophanaceae</taxon>
        <taxon>Bhargavaea</taxon>
    </lineage>
</organism>
<dbReference type="PANTHER" id="PTHR30015">
    <property type="entry name" value="MRR RESTRICTION SYSTEM PROTEIN"/>
    <property type="match status" value="1"/>
</dbReference>
<dbReference type="Proteomes" id="UP001549099">
    <property type="component" value="Unassembled WGS sequence"/>
</dbReference>
<dbReference type="InterPro" id="IPR016984">
    <property type="entry name" value="UCP031853"/>
</dbReference>
<evidence type="ECO:0000313" key="2">
    <source>
        <dbReference type="EMBL" id="MET3575510.1"/>
    </source>
</evidence>
<dbReference type="RefSeq" id="WP_354196723.1">
    <property type="nucleotide sequence ID" value="NZ_JBEPLW010000008.1"/>
</dbReference>
<reference evidence="2 3" key="1">
    <citation type="submission" date="2024-06" db="EMBL/GenBank/DDBJ databases">
        <title>Genomic Encyclopedia of Type Strains, Phase IV (KMG-IV): sequencing the most valuable type-strain genomes for metagenomic binning, comparative biology and taxonomic classification.</title>
        <authorList>
            <person name="Goeker M."/>
        </authorList>
    </citation>
    <scope>NUCLEOTIDE SEQUENCE [LARGE SCALE GENOMIC DNA]</scope>
    <source>
        <strain evidence="2 3">DSM 26128</strain>
    </source>
</reference>
<accession>A0ABV2GB52</accession>
<dbReference type="PIRSF" id="PIRSF031853">
    <property type="entry name" value="UPC031853"/>
    <property type="match status" value="1"/>
</dbReference>
<evidence type="ECO:0000259" key="1">
    <source>
        <dbReference type="Pfam" id="PF04471"/>
    </source>
</evidence>
<name>A0ABV2GB52_9BACL</name>
<protein>
    <submittedName>
        <fullName evidence="2">Restriction system protein</fullName>
    </submittedName>
</protein>
<dbReference type="EMBL" id="JBEPLW010000008">
    <property type="protein sequence ID" value="MET3575510.1"/>
    <property type="molecule type" value="Genomic_DNA"/>
</dbReference>
<proteinExistence type="predicted"/>
<sequence>MTLWLVRAGKNGEQEESALTNNVAVIGWEELPDLSSITTRENLRELFEQTYPESKKNTTSNKVGQIWTFTNRIKKGDLVVLPLKHSSAVAVGVVKGPYSYRIDIAPNIRHTLPVDWLNTEIPRTAFDQDILYSLGAFMTVCQIQRNNAEERIRRVAFGKGTSSTTDTTPMGTDEEQIDIEQAARDQILDYINRKFKGHNLTRLIEAILEAEGYITMQSDPGPDGGVDILAGSGPMGFDSPRICVQVKSSQSPVDVTVFRALQGSLNSFNADRGLLVSWGGFTRSVLSEARRHYFSIRLWDSGEVIEALLKNYSVLPDTLQAELPLKRVWSLVQEEDAD</sequence>
<dbReference type="Pfam" id="PF04471">
    <property type="entry name" value="Mrr_cat"/>
    <property type="match status" value="1"/>
</dbReference>